<feature type="transmembrane region" description="Helical" evidence="6">
    <location>
        <begin position="303"/>
        <end position="322"/>
    </location>
</feature>
<evidence type="ECO:0000313" key="7">
    <source>
        <dbReference type="EMBL" id="WET64188.1"/>
    </source>
</evidence>
<evidence type="ECO:0000256" key="6">
    <source>
        <dbReference type="SAM" id="Phobius"/>
    </source>
</evidence>
<organism evidence="7 8">
    <name type="scientific">Parabacteroides distasonis</name>
    <dbReference type="NCBI Taxonomy" id="823"/>
    <lineage>
        <taxon>Bacteria</taxon>
        <taxon>Pseudomonadati</taxon>
        <taxon>Bacteroidota</taxon>
        <taxon>Bacteroidia</taxon>
        <taxon>Bacteroidales</taxon>
        <taxon>Tannerellaceae</taxon>
        <taxon>Parabacteroides</taxon>
    </lineage>
</organism>
<evidence type="ECO:0000313" key="8">
    <source>
        <dbReference type="Proteomes" id="UP001221009"/>
    </source>
</evidence>
<feature type="transmembrane region" description="Helical" evidence="6">
    <location>
        <begin position="16"/>
        <end position="41"/>
    </location>
</feature>
<keyword evidence="3 6" id="KW-0812">Transmembrane</keyword>
<feature type="transmembrane region" description="Helical" evidence="6">
    <location>
        <begin position="154"/>
        <end position="176"/>
    </location>
</feature>
<feature type="transmembrane region" description="Helical" evidence="6">
    <location>
        <begin position="182"/>
        <end position="204"/>
    </location>
</feature>
<keyword evidence="2" id="KW-1003">Cell membrane</keyword>
<evidence type="ECO:0000256" key="2">
    <source>
        <dbReference type="ARBA" id="ARBA00022475"/>
    </source>
</evidence>
<feature type="transmembrane region" description="Helical" evidence="6">
    <location>
        <begin position="428"/>
        <end position="450"/>
    </location>
</feature>
<evidence type="ECO:0000256" key="5">
    <source>
        <dbReference type="ARBA" id="ARBA00023136"/>
    </source>
</evidence>
<keyword evidence="4 6" id="KW-1133">Transmembrane helix</keyword>
<protein>
    <submittedName>
        <fullName evidence="7">Oligosaccharide flippase family protein</fullName>
    </submittedName>
</protein>
<dbReference type="AlphaFoldDB" id="A0AAX3QRH7"/>
<feature type="transmembrane region" description="Helical" evidence="6">
    <location>
        <begin position="456"/>
        <end position="476"/>
    </location>
</feature>
<dbReference type="GO" id="GO:0005886">
    <property type="term" value="C:plasma membrane"/>
    <property type="evidence" value="ECO:0007669"/>
    <property type="project" value="UniProtKB-SubCell"/>
</dbReference>
<feature type="transmembrane region" description="Helical" evidence="6">
    <location>
        <begin position="92"/>
        <end position="113"/>
    </location>
</feature>
<feature type="transmembrane region" description="Helical" evidence="6">
    <location>
        <begin position="334"/>
        <end position="353"/>
    </location>
</feature>
<keyword evidence="5 6" id="KW-0472">Membrane</keyword>
<reference evidence="7" key="1">
    <citation type="submission" date="2023-03" db="EMBL/GenBank/DDBJ databases">
        <title>Parabacteroides distasonis, a bacteria resistant against UC.</title>
        <authorList>
            <person name="Dai W."/>
        </authorList>
    </citation>
    <scope>NUCLEOTIDE SEQUENCE</scope>
    <source>
        <strain evidence="7">F1-28</strain>
    </source>
</reference>
<dbReference type="Pfam" id="PF13440">
    <property type="entry name" value="Polysacc_synt_3"/>
    <property type="match status" value="1"/>
</dbReference>
<sequence>MQSKILKKCDNRTIQVLLLMLANLISHSTGLITSIVFSHLMPQNEYGTYRQVIYVYSILLIVFSLGLPKAYSYFLARVPIEEGLNIIKRLNLIFLGISAIVSCILLFGAYQIADLLKNPSLTYNLMYFSITPMLLMPVMGVESILTVYGMLRIVIIYVAISRTFMIICTILPVILINANASSAIIGFVISAIITCLTGLILITIPFRGVKPRKSQISMSEIFRFIKPISTASLYGFIISSASQFFISRYFGVKDFAAFSNGYRELPFAGMLISATATILLPEFSKMSNHGINKYEFIKLWKSVTYKSSAIIYPLSIFCFIFAEEIINLLYGEKYLQSVTLFRIATIINLIRIVPYSPIMLALGKGKAFSDTQLITAILLVCLNLLCINFFPSTIGIAIVTTFSTLFCLIIFILIIARSLETTIVKFTPWVKMLKMLFAAILSCITTKMAISSINTTHIYTLLALEFGIYLPLYIFISNSLGINYQKVLKPIISRTKKKEQFW</sequence>
<evidence type="ECO:0000256" key="1">
    <source>
        <dbReference type="ARBA" id="ARBA00004651"/>
    </source>
</evidence>
<name>A0AAX3QRH7_PARDI</name>
<dbReference type="PANTHER" id="PTHR30250:SF11">
    <property type="entry name" value="O-ANTIGEN TRANSPORTER-RELATED"/>
    <property type="match status" value="1"/>
</dbReference>
<feature type="transmembrane region" description="Helical" evidence="6">
    <location>
        <begin position="396"/>
        <end position="416"/>
    </location>
</feature>
<comment type="subcellular location">
    <subcellularLocation>
        <location evidence="1">Cell membrane</location>
        <topology evidence="1">Multi-pass membrane protein</topology>
    </subcellularLocation>
</comment>
<feature type="transmembrane region" description="Helical" evidence="6">
    <location>
        <begin position="125"/>
        <end position="147"/>
    </location>
</feature>
<proteinExistence type="predicted"/>
<dbReference type="EMBL" id="CP120353">
    <property type="protein sequence ID" value="WET64188.1"/>
    <property type="molecule type" value="Genomic_DNA"/>
</dbReference>
<accession>A0AAX3QRH7</accession>
<evidence type="ECO:0000256" key="4">
    <source>
        <dbReference type="ARBA" id="ARBA00022989"/>
    </source>
</evidence>
<dbReference type="InterPro" id="IPR050833">
    <property type="entry name" value="Poly_Biosynth_Transport"/>
</dbReference>
<feature type="transmembrane region" description="Helical" evidence="6">
    <location>
        <begin position="53"/>
        <end position="71"/>
    </location>
</feature>
<evidence type="ECO:0000256" key="3">
    <source>
        <dbReference type="ARBA" id="ARBA00022692"/>
    </source>
</evidence>
<gene>
    <name evidence="7" type="ORF">P2T59_21245</name>
</gene>
<dbReference type="PANTHER" id="PTHR30250">
    <property type="entry name" value="PST FAMILY PREDICTED COLANIC ACID TRANSPORTER"/>
    <property type="match status" value="1"/>
</dbReference>
<feature type="transmembrane region" description="Helical" evidence="6">
    <location>
        <begin position="224"/>
        <end position="245"/>
    </location>
</feature>
<dbReference type="Proteomes" id="UP001221009">
    <property type="component" value="Chromosome"/>
</dbReference>
<dbReference type="RefSeq" id="WP_259010036.1">
    <property type="nucleotide sequence ID" value="NZ_CP120353.1"/>
</dbReference>